<dbReference type="SUPFAM" id="SSF48371">
    <property type="entry name" value="ARM repeat"/>
    <property type="match status" value="1"/>
</dbReference>
<feature type="transmembrane region" description="Helical" evidence="3">
    <location>
        <begin position="1689"/>
        <end position="1713"/>
    </location>
</feature>
<reference evidence="4 5" key="1">
    <citation type="journal article" date="2022" name="bioRxiv">
        <title>Genomics of Preaxostyla Flagellates Illuminates Evolutionary Transitions and the Path Towards Mitochondrial Loss.</title>
        <authorList>
            <person name="Novak L.V.F."/>
            <person name="Treitli S.C."/>
            <person name="Pyrih J."/>
            <person name="Halakuc P."/>
            <person name="Pipaliya S.V."/>
            <person name="Vacek V."/>
            <person name="Brzon O."/>
            <person name="Soukal P."/>
            <person name="Eme L."/>
            <person name="Dacks J.B."/>
            <person name="Karnkowska A."/>
            <person name="Elias M."/>
            <person name="Hampl V."/>
        </authorList>
    </citation>
    <scope>NUCLEOTIDE SEQUENCE [LARGE SCALE GENOMIC DNA]</scope>
    <source>
        <strain evidence="4">NAU3</strain>
        <tissue evidence="4">Gut</tissue>
    </source>
</reference>
<comment type="caution">
    <text evidence="4">The sequence shown here is derived from an EMBL/GenBank/DDBJ whole genome shotgun (WGS) entry which is preliminary data.</text>
</comment>
<sequence length="1789" mass="194581">MLSNPDNSSQTIPTKDESTTKQSQERKELFEKLKKLETKSDEIRVCIAKELVILCLEDSGNENGIVTTLLEGRILPILENQLNRTLSVPVRVGFQVLFDAVLAVISKNEGVSLSKHFPSLLALSRDSNSRISEPVIATIGLITHRLSSSADVELFLQSGILESLVSSLRTHRDARVRKAIVVALGEIGVGLKMAVVRHEANEHSKLDELPTPAPREKKHDERGGEREGDEEESENEMPSFAKPMSNVSLSGCEVEALERVEWEKEDEGGADFVSRCRRGVGIVREGLIGVIRGWGKEKRGEEEVKKREKDEKGKKEGNKGEEEWREEDDVGVKLVAGSVCGAVFGEVFGVSPRWWAEGGVVGVRGSDIETLRVEMTRKLDEQQLTYEARLKNAEKEKEEMIKREEDMKQKENEMKTLIVELREHQPPALVTISEIKPMFSNSTKLSRSGDKFTNSLNGYCTVTFDHTLEKRIWHLYVFHCFLKKSARFESPNDHIGFIDSTEGAFSEGQYLGEYYTSLCFCPECHGKVSFKTGDEVVLEADMKARTCHLFVNSSQTNVFARGIPASIKLAVSLYEGNNVFEVKSFREVEKTKSRKQLSEIARNKEQNSDVLHLSQGDFELMDYPVISTTLQLEGMTSTITHANPERQAVVKELENDHSHHLNHDTKGHMGASHSLFLFDNSTVSMNKLILDCGSDGMALAKVTSSEVVVSSSKIVSNSKQTAFVVGIGQEGVGSSVSVIDCSHISSSSMVLLPLVRTSTCLPATPRDSSSTDTPHSDSVSPFLSVRGVGLALSNVSLILGTGPLLDFGLLSHDSTESDEIGLGEISTLLVGSVLRNVTSRGCCRSGLVLPNALSQKLVDNDVTLSTSHLSGTVCLDINAFGSFGCVNTSFSHCSSNAEPSSVLHSFTHQHFKQGDRFEYPKETTHITLAFHLCTFTSMTADEDGACVYVQTDYDVVTMSECSFQDIEGRNGGTLSVESWTEGEGTMTVSLCSFVNCVGQNFGAALYLLYSASLSIDKCFFNDMTTTTTACFGGAVSVYHTTTASITDSVFWLCTASDEYGAGGGVSVDYSLLSMESVQFRGNLAINGDDVCFSQAGSPTELKKRVSNCHTDRPDTSLFIFQHGFETGIIQEFGPTTIITDLQLTLFDAVFVGTIDVKTQHAVKGTMLLLLDNTGAYNPISESSSPPAACRVVVVNFPTLSTTGTSDVMSFGDKERLQFPSTYSLIAASISATPINFNPPLTVDLTVHPPFVRKFKYEPGKKLGEMLVSLEGRQLTPGNYSIHFEGNPSLTLIVSFDADQANKEVQVSSSVAVGSLGFSLIVPPFPTPFVFEVNKNKGGDGGSCRGLDNSCGSLDTAVETATKMRMKSIELPLVISDTLSKTLTISDESEVSVTKGGLIHPSLIVPETFSSDPLVVISVSNASLKLTDVDALIRSSSLELKFVLVSSGSFEFSNGVITYKPSSAANTKIDVSNSNLCSWTTGTIELVNSTAVLKSCNLTNLTQGAILQRGGYLSLGEVNFESNGPTNRDFPSSRRNVMCSSDGTLFVGGLTGDGRSHDFPGSGISAETCHAFGTVTTMSIPFIDTSQSKITHDKKTENFNLNLIGSGFIPCGLQLEVFTLLEDGSSEVSDALVVDTNTASTFTETEIVFILTPAHVANLSTKSDWIVRLIFGDTVLTNSWLLLREKPKSMLWLIPVIVLLVIVIAGVIVAIILICRCCSKKPAEKEEMLETTDEITPTTIEEAVSDQPEKESTAESAINVSDMPTELTEENTKDPSTTSEPNIEESEEEE</sequence>
<feature type="compositionally biased region" description="Basic and acidic residues" evidence="2">
    <location>
        <begin position="202"/>
        <end position="226"/>
    </location>
</feature>
<dbReference type="InterPro" id="IPR011050">
    <property type="entry name" value="Pectin_lyase_fold/virulence"/>
</dbReference>
<keyword evidence="3" id="KW-0812">Transmembrane</keyword>
<name>A0ABQ9X4N0_9EUKA</name>
<dbReference type="Proteomes" id="UP001281761">
    <property type="component" value="Unassembled WGS sequence"/>
</dbReference>
<feature type="compositionally biased region" description="Polar residues" evidence="2">
    <location>
        <begin position="1"/>
        <end position="13"/>
    </location>
</feature>
<evidence type="ECO:0000256" key="2">
    <source>
        <dbReference type="SAM" id="MobiDB-lite"/>
    </source>
</evidence>
<feature type="coiled-coil region" evidence="1">
    <location>
        <begin position="376"/>
        <end position="420"/>
    </location>
</feature>
<evidence type="ECO:0000256" key="3">
    <source>
        <dbReference type="SAM" id="Phobius"/>
    </source>
</evidence>
<gene>
    <name evidence="4" type="ORF">BLNAU_18790</name>
</gene>
<organism evidence="4 5">
    <name type="scientific">Blattamonas nauphoetae</name>
    <dbReference type="NCBI Taxonomy" id="2049346"/>
    <lineage>
        <taxon>Eukaryota</taxon>
        <taxon>Metamonada</taxon>
        <taxon>Preaxostyla</taxon>
        <taxon>Oxymonadida</taxon>
        <taxon>Blattamonas</taxon>
    </lineage>
</organism>
<dbReference type="EMBL" id="JARBJD010000232">
    <property type="protein sequence ID" value="KAK2946269.1"/>
    <property type="molecule type" value="Genomic_DNA"/>
</dbReference>
<feature type="region of interest" description="Disordered" evidence="2">
    <location>
        <begin position="202"/>
        <end position="245"/>
    </location>
</feature>
<proteinExistence type="predicted"/>
<dbReference type="SUPFAM" id="SSF51126">
    <property type="entry name" value="Pectin lyase-like"/>
    <property type="match status" value="1"/>
</dbReference>
<evidence type="ECO:0000313" key="4">
    <source>
        <dbReference type="EMBL" id="KAK2946269.1"/>
    </source>
</evidence>
<keyword evidence="1" id="KW-0175">Coiled coil</keyword>
<dbReference type="InterPro" id="IPR011989">
    <property type="entry name" value="ARM-like"/>
</dbReference>
<feature type="compositionally biased region" description="Basic and acidic residues" evidence="2">
    <location>
        <begin position="299"/>
        <end position="322"/>
    </location>
</feature>
<feature type="region of interest" description="Disordered" evidence="2">
    <location>
        <begin position="299"/>
        <end position="325"/>
    </location>
</feature>
<dbReference type="Gene3D" id="1.25.10.10">
    <property type="entry name" value="Leucine-rich Repeat Variant"/>
    <property type="match status" value="1"/>
</dbReference>
<accession>A0ABQ9X4N0</accession>
<feature type="region of interest" description="Disordered" evidence="2">
    <location>
        <begin position="1"/>
        <end position="24"/>
    </location>
</feature>
<evidence type="ECO:0000256" key="1">
    <source>
        <dbReference type="SAM" id="Coils"/>
    </source>
</evidence>
<keyword evidence="5" id="KW-1185">Reference proteome</keyword>
<feature type="compositionally biased region" description="Basic and acidic residues" evidence="2">
    <location>
        <begin position="14"/>
        <end position="24"/>
    </location>
</feature>
<protein>
    <submittedName>
        <fullName evidence="4">Uncharacterized protein</fullName>
    </submittedName>
</protein>
<keyword evidence="3" id="KW-0472">Membrane</keyword>
<evidence type="ECO:0000313" key="5">
    <source>
        <dbReference type="Proteomes" id="UP001281761"/>
    </source>
</evidence>
<dbReference type="InterPro" id="IPR016024">
    <property type="entry name" value="ARM-type_fold"/>
</dbReference>
<keyword evidence="3" id="KW-1133">Transmembrane helix</keyword>
<feature type="region of interest" description="Disordered" evidence="2">
    <location>
        <begin position="1727"/>
        <end position="1789"/>
    </location>
</feature>